<name>A0A497F2D5_9CREN</name>
<dbReference type="EMBL" id="QMQV01000019">
    <property type="protein sequence ID" value="RLE49889.1"/>
    <property type="molecule type" value="Genomic_DNA"/>
</dbReference>
<dbReference type="NCBIfam" id="TIGR00149">
    <property type="entry name" value="TIGR00149_YjbQ"/>
    <property type="match status" value="1"/>
</dbReference>
<dbReference type="Pfam" id="PF01894">
    <property type="entry name" value="YjbQ"/>
    <property type="match status" value="1"/>
</dbReference>
<organism evidence="3 4">
    <name type="scientific">Thermoproteota archaeon</name>
    <dbReference type="NCBI Taxonomy" id="2056631"/>
    <lineage>
        <taxon>Archaea</taxon>
        <taxon>Thermoproteota</taxon>
    </lineage>
</organism>
<dbReference type="Proteomes" id="UP000278475">
    <property type="component" value="Unassembled WGS sequence"/>
</dbReference>
<proteinExistence type="inferred from homology"/>
<protein>
    <submittedName>
        <fullName evidence="3">YjbQ family protein</fullName>
    </submittedName>
</protein>
<dbReference type="PANTHER" id="PTHR30615:SF8">
    <property type="entry name" value="UPF0047 PROTEIN C4A8.02C"/>
    <property type="match status" value="1"/>
</dbReference>
<dbReference type="Proteomes" id="UP000272051">
    <property type="component" value="Unassembled WGS sequence"/>
</dbReference>
<evidence type="ECO:0000313" key="4">
    <source>
        <dbReference type="Proteomes" id="UP000272051"/>
    </source>
</evidence>
<reference evidence="4 5" key="1">
    <citation type="submission" date="2018-06" db="EMBL/GenBank/DDBJ databases">
        <title>Extensive metabolic versatility and redundancy in microbially diverse, dynamic hydrothermal sediments.</title>
        <authorList>
            <person name="Dombrowski N."/>
            <person name="Teske A."/>
            <person name="Baker B.J."/>
        </authorList>
    </citation>
    <scope>NUCLEOTIDE SEQUENCE [LARGE SCALE GENOMIC DNA]</scope>
    <source>
        <strain evidence="3">B34_G17</strain>
        <strain evidence="2">B66_G16</strain>
    </source>
</reference>
<dbReference type="EMBL" id="QMQX01000010">
    <property type="protein sequence ID" value="RLE53459.1"/>
    <property type="molecule type" value="Genomic_DNA"/>
</dbReference>
<gene>
    <name evidence="2" type="ORF">DRJ31_03330</name>
    <name evidence="3" type="ORF">DRJ33_01015</name>
</gene>
<evidence type="ECO:0000313" key="2">
    <source>
        <dbReference type="EMBL" id="RLE49889.1"/>
    </source>
</evidence>
<comment type="similarity">
    <text evidence="1">Belongs to the UPF0047 family.</text>
</comment>
<dbReference type="Gene3D" id="2.60.120.460">
    <property type="entry name" value="YjbQ-like"/>
    <property type="match status" value="1"/>
</dbReference>
<evidence type="ECO:0000256" key="1">
    <source>
        <dbReference type="ARBA" id="ARBA00005534"/>
    </source>
</evidence>
<accession>A0A497F2D5</accession>
<dbReference type="InterPro" id="IPR001602">
    <property type="entry name" value="UPF0047_YjbQ-like"/>
</dbReference>
<evidence type="ECO:0000313" key="3">
    <source>
        <dbReference type="EMBL" id="RLE53459.1"/>
    </source>
</evidence>
<dbReference type="PANTHER" id="PTHR30615">
    <property type="entry name" value="UNCHARACTERIZED PROTEIN YJBQ-RELATED"/>
    <property type="match status" value="1"/>
</dbReference>
<dbReference type="AlphaFoldDB" id="A0A497F2D5"/>
<dbReference type="SUPFAM" id="SSF111038">
    <property type="entry name" value="YjbQ-like"/>
    <property type="match status" value="1"/>
</dbReference>
<sequence>MNIYFKEFTLSTKKRRELLDVTRIVEQVVCESKVVNGICTVYTPHTTMSIVVNEPEGGLLEDFLNKVSSDFPDDGRWLHNKIDSNASAHLASMYLGNARTFIVRDGKLLLGTWQSILAVELDGPRTRKLYVQVMGE</sequence>
<dbReference type="PIRSF" id="PIRSF004681">
    <property type="entry name" value="UCP004681"/>
    <property type="match status" value="1"/>
</dbReference>
<evidence type="ECO:0000313" key="5">
    <source>
        <dbReference type="Proteomes" id="UP000278475"/>
    </source>
</evidence>
<dbReference type="InterPro" id="IPR035917">
    <property type="entry name" value="YjbQ-like_sf"/>
</dbReference>
<comment type="caution">
    <text evidence="3">The sequence shown here is derived from an EMBL/GenBank/DDBJ whole genome shotgun (WGS) entry which is preliminary data.</text>
</comment>